<feature type="region of interest" description="Disordered" evidence="1">
    <location>
        <begin position="135"/>
        <end position="156"/>
    </location>
</feature>
<evidence type="ECO:0000313" key="2">
    <source>
        <dbReference type="EMBL" id="GMH64782.1"/>
    </source>
</evidence>
<dbReference type="EMBL" id="BRXY01000097">
    <property type="protein sequence ID" value="GMH64782.1"/>
    <property type="molecule type" value="Genomic_DNA"/>
</dbReference>
<dbReference type="OrthoDB" id="10556027at2759"/>
<sequence length="243" mass="26319">MPATRRSARNAGQAAPPPPPSTAPASKSKKSSKITFSDDFDGYASEEEASTLPQKPATTEDTDSESDVEEVQNNASKESALNARTLERLASKSHPSKKKKKKKKSPDLFGDGTLSSEMLAAVSLELEKRRAALLSDISSEKIGDTTSNSHTKFTYSDDSEKVQGVVADDTVEVVWERGDEGDDDGEAEGGGKKKKKKKKAGGIFKLHEDSEAFEPMVDEGADSSELVSLHRLESVKKRAKFKR</sequence>
<evidence type="ECO:0000313" key="3">
    <source>
        <dbReference type="Proteomes" id="UP001165085"/>
    </source>
</evidence>
<feature type="compositionally biased region" description="Acidic residues" evidence="1">
    <location>
        <begin position="60"/>
        <end position="70"/>
    </location>
</feature>
<feature type="region of interest" description="Disordered" evidence="1">
    <location>
        <begin position="175"/>
        <end position="201"/>
    </location>
</feature>
<organism evidence="2 3">
    <name type="scientific">Triparma strigata</name>
    <dbReference type="NCBI Taxonomy" id="1606541"/>
    <lineage>
        <taxon>Eukaryota</taxon>
        <taxon>Sar</taxon>
        <taxon>Stramenopiles</taxon>
        <taxon>Ochrophyta</taxon>
        <taxon>Bolidophyceae</taxon>
        <taxon>Parmales</taxon>
        <taxon>Triparmaceae</taxon>
        <taxon>Triparma</taxon>
    </lineage>
</organism>
<reference evidence="3" key="1">
    <citation type="journal article" date="2023" name="Commun. Biol.">
        <title>Genome analysis of Parmales, the sister group of diatoms, reveals the evolutionary specialization of diatoms from phago-mixotrophs to photoautotrophs.</title>
        <authorList>
            <person name="Ban H."/>
            <person name="Sato S."/>
            <person name="Yoshikawa S."/>
            <person name="Yamada K."/>
            <person name="Nakamura Y."/>
            <person name="Ichinomiya M."/>
            <person name="Sato N."/>
            <person name="Blanc-Mathieu R."/>
            <person name="Endo H."/>
            <person name="Kuwata A."/>
            <person name="Ogata H."/>
        </authorList>
    </citation>
    <scope>NUCLEOTIDE SEQUENCE [LARGE SCALE GENOMIC DNA]</scope>
    <source>
        <strain evidence="3">NIES 3701</strain>
    </source>
</reference>
<evidence type="ECO:0000256" key="1">
    <source>
        <dbReference type="SAM" id="MobiDB-lite"/>
    </source>
</evidence>
<feature type="region of interest" description="Disordered" evidence="1">
    <location>
        <begin position="1"/>
        <end position="114"/>
    </location>
</feature>
<protein>
    <submittedName>
        <fullName evidence="2">Uncharacterized protein</fullName>
    </submittedName>
</protein>
<feature type="compositionally biased region" description="Acidic residues" evidence="1">
    <location>
        <begin position="38"/>
        <end position="49"/>
    </location>
</feature>
<name>A0A9W7A2Q6_9STRA</name>
<gene>
    <name evidence="2" type="ORF">TrST_g1223</name>
</gene>
<feature type="compositionally biased region" description="Polar residues" evidence="1">
    <location>
        <begin position="144"/>
        <end position="156"/>
    </location>
</feature>
<proteinExistence type="predicted"/>
<dbReference type="AlphaFoldDB" id="A0A9W7A2Q6"/>
<comment type="caution">
    <text evidence="2">The sequence shown here is derived from an EMBL/GenBank/DDBJ whole genome shotgun (WGS) entry which is preliminary data.</text>
</comment>
<feature type="compositionally biased region" description="Basic residues" evidence="1">
    <location>
        <begin position="94"/>
        <end position="104"/>
    </location>
</feature>
<keyword evidence="3" id="KW-1185">Reference proteome</keyword>
<accession>A0A9W7A2Q6</accession>
<dbReference type="Proteomes" id="UP001165085">
    <property type="component" value="Unassembled WGS sequence"/>
</dbReference>